<dbReference type="AlphaFoldDB" id="A0A0C3DJX7"/>
<dbReference type="HOGENOM" id="CLU_2211489_0_0_1"/>
<gene>
    <name evidence="1" type="ORF">SCLCIDRAFT_1220420</name>
</gene>
<reference evidence="1 2" key="1">
    <citation type="submission" date="2014-04" db="EMBL/GenBank/DDBJ databases">
        <authorList>
            <consortium name="DOE Joint Genome Institute"/>
            <person name="Kuo A."/>
            <person name="Kohler A."/>
            <person name="Nagy L.G."/>
            <person name="Floudas D."/>
            <person name="Copeland A."/>
            <person name="Barry K.W."/>
            <person name="Cichocki N."/>
            <person name="Veneault-Fourrey C."/>
            <person name="LaButti K."/>
            <person name="Lindquist E.A."/>
            <person name="Lipzen A."/>
            <person name="Lundell T."/>
            <person name="Morin E."/>
            <person name="Murat C."/>
            <person name="Sun H."/>
            <person name="Tunlid A."/>
            <person name="Henrissat B."/>
            <person name="Grigoriev I.V."/>
            <person name="Hibbett D.S."/>
            <person name="Martin F."/>
            <person name="Nordberg H.P."/>
            <person name="Cantor M.N."/>
            <person name="Hua S.X."/>
        </authorList>
    </citation>
    <scope>NUCLEOTIDE SEQUENCE [LARGE SCALE GENOMIC DNA]</scope>
    <source>
        <strain evidence="1 2">Foug A</strain>
    </source>
</reference>
<evidence type="ECO:0000313" key="2">
    <source>
        <dbReference type="Proteomes" id="UP000053989"/>
    </source>
</evidence>
<dbReference type="Proteomes" id="UP000053989">
    <property type="component" value="Unassembled WGS sequence"/>
</dbReference>
<evidence type="ECO:0000313" key="1">
    <source>
        <dbReference type="EMBL" id="KIM56386.1"/>
    </source>
</evidence>
<reference evidence="2" key="2">
    <citation type="submission" date="2015-01" db="EMBL/GenBank/DDBJ databases">
        <title>Evolutionary Origins and Diversification of the Mycorrhizal Mutualists.</title>
        <authorList>
            <consortium name="DOE Joint Genome Institute"/>
            <consortium name="Mycorrhizal Genomics Consortium"/>
            <person name="Kohler A."/>
            <person name="Kuo A."/>
            <person name="Nagy L.G."/>
            <person name="Floudas D."/>
            <person name="Copeland A."/>
            <person name="Barry K.W."/>
            <person name="Cichocki N."/>
            <person name="Veneault-Fourrey C."/>
            <person name="LaButti K."/>
            <person name="Lindquist E.A."/>
            <person name="Lipzen A."/>
            <person name="Lundell T."/>
            <person name="Morin E."/>
            <person name="Murat C."/>
            <person name="Riley R."/>
            <person name="Ohm R."/>
            <person name="Sun H."/>
            <person name="Tunlid A."/>
            <person name="Henrissat B."/>
            <person name="Grigoriev I.V."/>
            <person name="Hibbett D.S."/>
            <person name="Martin F."/>
        </authorList>
    </citation>
    <scope>NUCLEOTIDE SEQUENCE [LARGE SCALE GENOMIC DNA]</scope>
    <source>
        <strain evidence="2">Foug A</strain>
    </source>
</reference>
<protein>
    <submittedName>
        <fullName evidence="1">Uncharacterized protein</fullName>
    </submittedName>
</protein>
<accession>A0A0C3DJX7</accession>
<proteinExistence type="predicted"/>
<dbReference type="EMBL" id="KN822118">
    <property type="protein sequence ID" value="KIM56386.1"/>
    <property type="molecule type" value="Genomic_DNA"/>
</dbReference>
<sequence length="107" mass="12219">MPGRGMTDFCELHARPETLRPVHTSGKQGPLIMVFRFMHESFGRWWDSLTCQEAERRSFPVLALGSTIGWLPVPQLARFWSRGLPYDQPRRCHPPDLPIVLASDSTS</sequence>
<name>A0A0C3DJX7_9AGAM</name>
<dbReference type="InParanoid" id="A0A0C3DJX7"/>
<organism evidence="1 2">
    <name type="scientific">Scleroderma citrinum Foug A</name>
    <dbReference type="NCBI Taxonomy" id="1036808"/>
    <lineage>
        <taxon>Eukaryota</taxon>
        <taxon>Fungi</taxon>
        <taxon>Dikarya</taxon>
        <taxon>Basidiomycota</taxon>
        <taxon>Agaricomycotina</taxon>
        <taxon>Agaricomycetes</taxon>
        <taxon>Agaricomycetidae</taxon>
        <taxon>Boletales</taxon>
        <taxon>Sclerodermatineae</taxon>
        <taxon>Sclerodermataceae</taxon>
        <taxon>Scleroderma</taxon>
    </lineage>
</organism>
<keyword evidence="2" id="KW-1185">Reference proteome</keyword>